<dbReference type="Gene3D" id="3.30.360.10">
    <property type="entry name" value="Dihydrodipicolinate Reductase, domain 2"/>
    <property type="match status" value="1"/>
</dbReference>
<dbReference type="SUPFAM" id="SSF51735">
    <property type="entry name" value="NAD(P)-binding Rossmann-fold domains"/>
    <property type="match status" value="1"/>
</dbReference>
<dbReference type="HOGENOM" id="CLU_023194_3_1_1"/>
<dbReference type="PANTHER" id="PTHR42840">
    <property type="entry name" value="NAD(P)-BINDING ROSSMANN-FOLD SUPERFAMILY PROTEIN-RELATED"/>
    <property type="match status" value="1"/>
</dbReference>
<evidence type="ECO:0000313" key="3">
    <source>
        <dbReference type="EMBL" id="EPE09779.1"/>
    </source>
</evidence>
<name>S3C8F5_OPHP1</name>
<dbReference type="GO" id="GO:0006740">
    <property type="term" value="P:NADPH regeneration"/>
    <property type="evidence" value="ECO:0007669"/>
    <property type="project" value="TreeGrafter"/>
</dbReference>
<keyword evidence="4" id="KW-1185">Reference proteome</keyword>
<dbReference type="InterPro" id="IPR036291">
    <property type="entry name" value="NAD(P)-bd_dom_sf"/>
</dbReference>
<dbReference type="InterPro" id="IPR000683">
    <property type="entry name" value="Gfo/Idh/MocA-like_OxRdtase_N"/>
</dbReference>
<dbReference type="OrthoDB" id="64915at2759"/>
<dbReference type="VEuPathDB" id="FungiDB:F503_07555"/>
<accession>S3C8F5</accession>
<dbReference type="Proteomes" id="UP000016923">
    <property type="component" value="Unassembled WGS sequence"/>
</dbReference>
<dbReference type="GO" id="GO:0005737">
    <property type="term" value="C:cytoplasm"/>
    <property type="evidence" value="ECO:0007669"/>
    <property type="project" value="TreeGrafter"/>
</dbReference>
<gene>
    <name evidence="3" type="ORF">F503_07555</name>
</gene>
<organism evidence="3 4">
    <name type="scientific">Ophiostoma piceae (strain UAMH 11346)</name>
    <name type="common">Sap stain fungus</name>
    <dbReference type="NCBI Taxonomy" id="1262450"/>
    <lineage>
        <taxon>Eukaryota</taxon>
        <taxon>Fungi</taxon>
        <taxon>Dikarya</taxon>
        <taxon>Ascomycota</taxon>
        <taxon>Pezizomycotina</taxon>
        <taxon>Sordariomycetes</taxon>
        <taxon>Sordariomycetidae</taxon>
        <taxon>Ophiostomatales</taxon>
        <taxon>Ophiostomataceae</taxon>
        <taxon>Ophiostoma</taxon>
    </lineage>
</organism>
<dbReference type="OMA" id="NEMQSPE"/>
<dbReference type="PANTHER" id="PTHR42840:SF5">
    <property type="entry name" value="NAD(P)-BINDING ROSSMANN-FOLD SUPERFAMILY PROTEIN"/>
    <property type="match status" value="1"/>
</dbReference>
<feature type="domain" description="Gfo/Idh/MocA-like oxidoreductase C-terminal" evidence="2">
    <location>
        <begin position="155"/>
        <end position="358"/>
    </location>
</feature>
<dbReference type="GO" id="GO:0016491">
    <property type="term" value="F:oxidoreductase activity"/>
    <property type="evidence" value="ECO:0007669"/>
    <property type="project" value="TreeGrafter"/>
</dbReference>
<dbReference type="Gene3D" id="3.40.50.720">
    <property type="entry name" value="NAD(P)-binding Rossmann-like Domain"/>
    <property type="match status" value="1"/>
</dbReference>
<evidence type="ECO:0000313" key="4">
    <source>
        <dbReference type="Proteomes" id="UP000016923"/>
    </source>
</evidence>
<sequence>MTIGIALLGAGIFAQNQHLPAIDGCDLLELKAVYSRSQATAEAFVTKTGKTGLPVYFDEPATPGKGLADLLARSDIAAVAVAMPINLQPQAIRTALAAGKHVLSEKPVANTVANARALIAHYASLPSAPLWGVAENYRYQASLHLAEEEVKKIGGTLVSFVLNSNKFVRPDGNYFNTAWRKNPTHPGGFLLDGGIHYVASLRSLLAAAGAPPSKSNKITKLAGTMEQLLEILPPADTVRNIAVTESGASGVVTMSFGTEFGCPLEISVTTTEGMVTWTPKKVTVATRNEADLFNPHIVEHDCSPKNPAFPADEGTGVKAEFRAFAANIAAGKKAVETRLSPAEALADLELLEAMFDSGAAGLAAKVVP</sequence>
<dbReference type="eggNOG" id="KOG2742">
    <property type="taxonomic scope" value="Eukaryota"/>
</dbReference>
<dbReference type="InterPro" id="IPR004104">
    <property type="entry name" value="Gfo/Idh/MocA-like_OxRdtase_C"/>
</dbReference>
<dbReference type="GO" id="GO:0000166">
    <property type="term" value="F:nucleotide binding"/>
    <property type="evidence" value="ECO:0007669"/>
    <property type="project" value="InterPro"/>
</dbReference>
<evidence type="ECO:0000259" key="2">
    <source>
        <dbReference type="Pfam" id="PF02894"/>
    </source>
</evidence>
<dbReference type="STRING" id="1262450.S3C8F5"/>
<feature type="domain" description="Gfo/Idh/MocA-like oxidoreductase N-terminal" evidence="1">
    <location>
        <begin position="4"/>
        <end position="122"/>
    </location>
</feature>
<evidence type="ECO:0000259" key="1">
    <source>
        <dbReference type="Pfam" id="PF01408"/>
    </source>
</evidence>
<proteinExistence type="predicted"/>
<protein>
    <submittedName>
        <fullName evidence="3">Nad-binding rossmann fold oxidoreductase family protein</fullName>
    </submittedName>
</protein>
<dbReference type="Pfam" id="PF01408">
    <property type="entry name" value="GFO_IDH_MocA"/>
    <property type="match status" value="1"/>
</dbReference>
<dbReference type="Pfam" id="PF02894">
    <property type="entry name" value="GFO_IDH_MocA_C"/>
    <property type="match status" value="1"/>
</dbReference>
<dbReference type="AlphaFoldDB" id="S3C8F5"/>
<dbReference type="EMBL" id="KE148147">
    <property type="protein sequence ID" value="EPE09779.1"/>
    <property type="molecule type" value="Genomic_DNA"/>
</dbReference>
<dbReference type="SUPFAM" id="SSF55347">
    <property type="entry name" value="Glyceraldehyde-3-phosphate dehydrogenase-like, C-terminal domain"/>
    <property type="match status" value="1"/>
</dbReference>
<reference evidence="3 4" key="1">
    <citation type="journal article" date="2013" name="BMC Genomics">
        <title>The genome and transcriptome of the pine saprophyte Ophiostoma piceae, and a comparison with the bark beetle-associated pine pathogen Grosmannia clavigera.</title>
        <authorList>
            <person name="Haridas S."/>
            <person name="Wang Y."/>
            <person name="Lim L."/>
            <person name="Massoumi Alamouti S."/>
            <person name="Jackman S."/>
            <person name="Docking R."/>
            <person name="Robertson G."/>
            <person name="Birol I."/>
            <person name="Bohlmann J."/>
            <person name="Breuil C."/>
        </authorList>
    </citation>
    <scope>NUCLEOTIDE SEQUENCE [LARGE SCALE GENOMIC DNA]</scope>
    <source>
        <strain evidence="3 4">UAMH 11346</strain>
    </source>
</reference>